<feature type="region of interest" description="Disordered" evidence="1">
    <location>
        <begin position="899"/>
        <end position="919"/>
    </location>
</feature>
<feature type="compositionally biased region" description="Basic and acidic residues" evidence="1">
    <location>
        <begin position="611"/>
        <end position="627"/>
    </location>
</feature>
<evidence type="ECO:0000313" key="2">
    <source>
        <dbReference type="EMBL" id="KAJ8866660.1"/>
    </source>
</evidence>
<proteinExistence type="predicted"/>
<evidence type="ECO:0000256" key="1">
    <source>
        <dbReference type="SAM" id="MobiDB-lite"/>
    </source>
</evidence>
<organism evidence="2 3">
    <name type="scientific">Dryococelus australis</name>
    <dbReference type="NCBI Taxonomy" id="614101"/>
    <lineage>
        <taxon>Eukaryota</taxon>
        <taxon>Metazoa</taxon>
        <taxon>Ecdysozoa</taxon>
        <taxon>Arthropoda</taxon>
        <taxon>Hexapoda</taxon>
        <taxon>Insecta</taxon>
        <taxon>Pterygota</taxon>
        <taxon>Neoptera</taxon>
        <taxon>Polyneoptera</taxon>
        <taxon>Phasmatodea</taxon>
        <taxon>Verophasmatodea</taxon>
        <taxon>Anareolatae</taxon>
        <taxon>Phasmatidae</taxon>
        <taxon>Eurycanthinae</taxon>
        <taxon>Dryococelus</taxon>
    </lineage>
</organism>
<feature type="region of interest" description="Disordered" evidence="1">
    <location>
        <begin position="934"/>
        <end position="985"/>
    </location>
</feature>
<name>A0ABQ9G2G0_9NEOP</name>
<feature type="compositionally biased region" description="Polar residues" evidence="1">
    <location>
        <begin position="629"/>
        <end position="640"/>
    </location>
</feature>
<protein>
    <submittedName>
        <fullName evidence="2">Uncharacterized protein</fullName>
    </submittedName>
</protein>
<evidence type="ECO:0000313" key="3">
    <source>
        <dbReference type="Proteomes" id="UP001159363"/>
    </source>
</evidence>
<feature type="region of interest" description="Disordered" evidence="1">
    <location>
        <begin position="609"/>
        <end position="640"/>
    </location>
</feature>
<feature type="compositionally biased region" description="Basic residues" evidence="1">
    <location>
        <begin position="942"/>
        <end position="952"/>
    </location>
</feature>
<dbReference type="EMBL" id="JARBHB010000016">
    <property type="protein sequence ID" value="KAJ8866660.1"/>
    <property type="molecule type" value="Genomic_DNA"/>
</dbReference>
<reference evidence="2 3" key="1">
    <citation type="submission" date="2023-02" db="EMBL/GenBank/DDBJ databases">
        <title>LHISI_Scaffold_Assembly.</title>
        <authorList>
            <person name="Stuart O.P."/>
            <person name="Cleave R."/>
            <person name="Magrath M.J.L."/>
            <person name="Mikheyev A.S."/>
        </authorList>
    </citation>
    <scope>NUCLEOTIDE SEQUENCE [LARGE SCALE GENOMIC DNA]</scope>
    <source>
        <strain evidence="2">Daus_M_001</strain>
        <tissue evidence="2">Leg muscle</tissue>
    </source>
</reference>
<feature type="region of interest" description="Disordered" evidence="1">
    <location>
        <begin position="439"/>
        <end position="476"/>
    </location>
</feature>
<comment type="caution">
    <text evidence="2">The sequence shown here is derived from an EMBL/GenBank/DDBJ whole genome shotgun (WGS) entry which is preliminary data.</text>
</comment>
<gene>
    <name evidence="2" type="ORF">PR048_032521</name>
</gene>
<dbReference type="Proteomes" id="UP001159363">
    <property type="component" value="Chromosome 15"/>
</dbReference>
<sequence>MSNSVNNLVLDRDMKYEKGCCEISFPFTEKIMFAALSFDKPARLHSLLYSRASDVCSLAAAPVTPHTWQYGIRFLFPCKSASGSDSSRAVSAESLIDARYRRQDCTPVQRFARRGDENVDAHASVAPSTPTLLGLSRAKFLQPRGSLKAGCRSPTSEAATTAFTIGAVLPTDDVTLLCRRQPAEVLGSLQAGAILTREQARHAGCIQACWCIGASPTDTYHTYKQGNAITLLRIHSTPSSDAAPWGGRVRQTAAGHLRRGWGEGGAPVTRIGTDSRRGCPQIFTWSAGFLEDLPFPPPFHSGDAPYSPLFTLVGSQDLDVKSRPNLSAPLLLKFYFQDIPPPCANKAKLSIENYTKGTTHRIPWNNRTMASSNTDTNRTGVLAVVDTGKHDHEVRWKYRTPEHLLHTLSLKSYPGEFHIKYGPTTTVLQRHLSDGYPFCRPPFVSPPPPEQTRDRDSHESARATRRRLSRTQLTSLSAGPPWHPMVEWPRLRTRSLPAPSLSVLFYFILFPPQPSAVRLHASYLGEPGSIPSRVTPGISQVGILPDGSAGRRVFSGISRFPRPCIPTLIHSHIISPTSALKTSLLRAAQISQLSKLDNEPNQARIQFTNDNLKEGRKTSRNLHEKNRAVRQSSGNPSMATANNLCMRDDAASCAHSRLQRYYRLFTGKHVVVRYGLYGSCITLLRYLLAGSVARASRHKAQQVDSTNFKQGKGQAKNVGLAFQNLTYARLHRRGSKLDPRSNLRWTQKTVAPFEFRAGLEIEMKAVRYLDTRLAAIFYSIYSKNLPNSMTSNKYEPIVKFVSYLISISHFGTKIDDSEIQNHEILLVQHFYIGTKFKLDPGSELGSFDLGSGKMLVQPDVFHPNIAKIKKYPETAIREIERLRRVSELKLNLVQTDPTPLTFLNHPPTSPPASGSEGQSSYVIAAARNKECLEGQASDNLRRAHRVPKKRDARKVNPDFRRLGDRRRTSETNGERSFQRGGKSATASIGAVKGATGRLDYWPLAALHRYKLTTTFTHYSYLKFGIHSEYRTADRQAMSGDVIAAQCQLAVDSAPLDAAKRREAYGSFTSGPPRKHARIYCTR</sequence>
<keyword evidence="3" id="KW-1185">Reference proteome</keyword>
<accession>A0ABQ9G2G0</accession>
<feature type="compositionally biased region" description="Basic and acidic residues" evidence="1">
    <location>
        <begin position="953"/>
        <end position="977"/>
    </location>
</feature>
<feature type="compositionally biased region" description="Pro residues" evidence="1">
    <location>
        <begin position="439"/>
        <end position="450"/>
    </location>
</feature>
<feature type="compositionally biased region" description="Basic and acidic residues" evidence="1">
    <location>
        <begin position="451"/>
        <end position="462"/>
    </location>
</feature>